<dbReference type="SUPFAM" id="SSF53927">
    <property type="entry name" value="Cytidine deaminase-like"/>
    <property type="match status" value="1"/>
</dbReference>
<dbReference type="InterPro" id="IPR016193">
    <property type="entry name" value="Cytidine_deaminase-like"/>
</dbReference>
<dbReference type="OrthoDB" id="414540at2759"/>
<dbReference type="GO" id="GO:0072527">
    <property type="term" value="P:pyrimidine-containing compound metabolic process"/>
    <property type="evidence" value="ECO:0007669"/>
    <property type="project" value="UniProtKB-ARBA"/>
</dbReference>
<dbReference type="Pfam" id="PF00383">
    <property type="entry name" value="dCMP_cyt_deam_1"/>
    <property type="match status" value="1"/>
</dbReference>
<evidence type="ECO:0000256" key="1">
    <source>
        <dbReference type="ARBA" id="ARBA00006576"/>
    </source>
</evidence>
<dbReference type="GO" id="GO:0005829">
    <property type="term" value="C:cytosol"/>
    <property type="evidence" value="ECO:0007669"/>
    <property type="project" value="TreeGrafter"/>
</dbReference>
<comment type="caution">
    <text evidence="3">The sequence shown here is derived from an EMBL/GenBank/DDBJ whole genome shotgun (WGS) entry which is preliminary data.</text>
</comment>
<organism evidence="3 4">
    <name type="scientific">Cadophora malorum</name>
    <dbReference type="NCBI Taxonomy" id="108018"/>
    <lineage>
        <taxon>Eukaryota</taxon>
        <taxon>Fungi</taxon>
        <taxon>Dikarya</taxon>
        <taxon>Ascomycota</taxon>
        <taxon>Pezizomycotina</taxon>
        <taxon>Leotiomycetes</taxon>
        <taxon>Helotiales</taxon>
        <taxon>Ploettnerulaceae</taxon>
        <taxon>Cadophora</taxon>
    </lineage>
</organism>
<dbReference type="PROSITE" id="PS51747">
    <property type="entry name" value="CYT_DCMP_DEAMINASES_2"/>
    <property type="match status" value="1"/>
</dbReference>
<feature type="domain" description="CMP/dCMP-type deaminase" evidence="2">
    <location>
        <begin position="7"/>
        <end position="152"/>
    </location>
</feature>
<dbReference type="GO" id="GO:0008270">
    <property type="term" value="F:zinc ion binding"/>
    <property type="evidence" value="ECO:0007669"/>
    <property type="project" value="TreeGrafter"/>
</dbReference>
<gene>
    <name evidence="3" type="ORF">IFR04_004377</name>
</gene>
<dbReference type="GO" id="GO:0055086">
    <property type="term" value="P:nucleobase-containing small molecule metabolic process"/>
    <property type="evidence" value="ECO:0007669"/>
    <property type="project" value="UniProtKB-ARBA"/>
</dbReference>
<comment type="similarity">
    <text evidence="1">Belongs to the cytidine and deoxycytidylate deaminase family.</text>
</comment>
<dbReference type="GO" id="GO:0004126">
    <property type="term" value="F:cytidine deaminase activity"/>
    <property type="evidence" value="ECO:0007669"/>
    <property type="project" value="TreeGrafter"/>
</dbReference>
<evidence type="ECO:0000313" key="3">
    <source>
        <dbReference type="EMBL" id="KAG4422476.1"/>
    </source>
</evidence>
<sequence length="166" mass="17241">MPRPLSSAEAALITTATATIDAVPRFASGRKAMDHTVGCAAMSSTGRVFTGVNVYHFSGGPCAENVAFGNAAAAGVGSNYSPGITGPDGKMETMATCVAVANDNRGVISPCGRCRQMMLDYYPGIRVIVRDLAGELVTVGMEELLPYAYVISKGPTMDEGGLEIKK</sequence>
<dbReference type="AlphaFoldDB" id="A0A8H7WCV0"/>
<accession>A0A8H7WCV0</accession>
<proteinExistence type="inferred from homology"/>
<keyword evidence="4" id="KW-1185">Reference proteome</keyword>
<dbReference type="EMBL" id="JAFJYH010000048">
    <property type="protein sequence ID" value="KAG4422476.1"/>
    <property type="molecule type" value="Genomic_DNA"/>
</dbReference>
<dbReference type="PANTHER" id="PTHR11644:SF2">
    <property type="entry name" value="CYTIDINE DEAMINASE"/>
    <property type="match status" value="1"/>
</dbReference>
<reference evidence="3" key="1">
    <citation type="submission" date="2021-02" db="EMBL/GenBank/DDBJ databases">
        <title>Genome sequence Cadophora malorum strain M34.</title>
        <authorList>
            <person name="Stefanovic E."/>
            <person name="Vu D."/>
            <person name="Scully C."/>
            <person name="Dijksterhuis J."/>
            <person name="Roader J."/>
            <person name="Houbraken J."/>
        </authorList>
    </citation>
    <scope>NUCLEOTIDE SEQUENCE</scope>
    <source>
        <strain evidence="3">M34</strain>
    </source>
</reference>
<dbReference type="Gene3D" id="3.40.140.10">
    <property type="entry name" value="Cytidine Deaminase, domain 2"/>
    <property type="match status" value="1"/>
</dbReference>
<protein>
    <recommendedName>
        <fullName evidence="2">CMP/dCMP-type deaminase domain-containing protein</fullName>
    </recommendedName>
</protein>
<evidence type="ECO:0000259" key="2">
    <source>
        <dbReference type="PROSITE" id="PS51747"/>
    </source>
</evidence>
<dbReference type="InterPro" id="IPR050202">
    <property type="entry name" value="Cyt/Deoxycyt_deaminase"/>
</dbReference>
<dbReference type="InterPro" id="IPR002125">
    <property type="entry name" value="CMP_dCMP_dom"/>
</dbReference>
<dbReference type="Proteomes" id="UP000664132">
    <property type="component" value="Unassembled WGS sequence"/>
</dbReference>
<dbReference type="PANTHER" id="PTHR11644">
    <property type="entry name" value="CYTIDINE DEAMINASE"/>
    <property type="match status" value="1"/>
</dbReference>
<dbReference type="CDD" id="cd01283">
    <property type="entry name" value="cytidine_deaminase"/>
    <property type="match status" value="1"/>
</dbReference>
<evidence type="ECO:0000313" key="4">
    <source>
        <dbReference type="Proteomes" id="UP000664132"/>
    </source>
</evidence>
<name>A0A8H7WCV0_9HELO</name>